<sequence>MRARASLLGDYLRTRRDLVQPEQVGLLREPNRRVPGLRREEVAALAGISSEYYLRLEQGRDHQPSDQVLRCLTEALNLSADESTYLHKLARPSTRSADPLQQGGDAAVVRLLERRAGTPAFVADSNFDIVASNAAADLLGAGALSAGRNRLVQVFSRRQHHPRWAQQAAETVAMFRMHGNPDDHRYQEIVGMLSVRDDDFRQIWARHEVLSASSGTCIETVEPFGLVEFEWESLLIPGSDGLIVTTFHGAPGTPAMGVLAFVATQCADRQAINAS</sequence>
<dbReference type="Gene3D" id="1.10.260.40">
    <property type="entry name" value="lambda repressor-like DNA-binding domains"/>
    <property type="match status" value="1"/>
</dbReference>
<dbReference type="PANTHER" id="PTHR35010">
    <property type="entry name" value="BLL4672 PROTEIN-RELATED"/>
    <property type="match status" value="1"/>
</dbReference>
<dbReference type="Pfam" id="PF13560">
    <property type="entry name" value="HTH_31"/>
    <property type="match status" value="1"/>
</dbReference>
<evidence type="ECO:0000313" key="3">
    <source>
        <dbReference type="Proteomes" id="UP000280008"/>
    </source>
</evidence>
<evidence type="ECO:0000313" key="2">
    <source>
        <dbReference type="EMBL" id="RKR76317.1"/>
    </source>
</evidence>
<gene>
    <name evidence="2" type="ORF">C8E83_3486</name>
</gene>
<accession>A0A495IK25</accession>
<dbReference type="Pfam" id="PF17765">
    <property type="entry name" value="MLTR_LBD"/>
    <property type="match status" value="1"/>
</dbReference>
<dbReference type="InterPro" id="IPR010982">
    <property type="entry name" value="Lambda_DNA-bd_dom_sf"/>
</dbReference>
<dbReference type="Proteomes" id="UP000280008">
    <property type="component" value="Unassembled WGS sequence"/>
</dbReference>
<dbReference type="InterPro" id="IPR001387">
    <property type="entry name" value="Cro/C1-type_HTH"/>
</dbReference>
<name>A0A495IK25_9MICO</name>
<proteinExistence type="predicted"/>
<dbReference type="PANTHER" id="PTHR35010:SF2">
    <property type="entry name" value="BLL4672 PROTEIN"/>
    <property type="match status" value="1"/>
</dbReference>
<dbReference type="OrthoDB" id="3518652at2"/>
<feature type="domain" description="HTH cro/C1-type" evidence="1">
    <location>
        <begin position="36"/>
        <end position="83"/>
    </location>
</feature>
<dbReference type="PROSITE" id="PS50943">
    <property type="entry name" value="HTH_CROC1"/>
    <property type="match status" value="1"/>
</dbReference>
<keyword evidence="3" id="KW-1185">Reference proteome</keyword>
<dbReference type="SMART" id="SM00530">
    <property type="entry name" value="HTH_XRE"/>
    <property type="match status" value="1"/>
</dbReference>
<reference evidence="2 3" key="1">
    <citation type="submission" date="2018-10" db="EMBL/GenBank/DDBJ databases">
        <title>Sequencing the genomes of 1000 actinobacteria strains.</title>
        <authorList>
            <person name="Klenk H.-P."/>
        </authorList>
    </citation>
    <scope>NUCLEOTIDE SEQUENCE [LARGE SCALE GENOMIC DNA]</scope>
    <source>
        <strain evidence="2 3">DSM 17894</strain>
    </source>
</reference>
<protein>
    <submittedName>
        <fullName evidence="2">Helix-turn-helix protein</fullName>
    </submittedName>
</protein>
<dbReference type="CDD" id="cd00093">
    <property type="entry name" value="HTH_XRE"/>
    <property type="match status" value="1"/>
</dbReference>
<dbReference type="RefSeq" id="WP_121371305.1">
    <property type="nucleotide sequence ID" value="NZ_RBKS01000001.1"/>
</dbReference>
<comment type="caution">
    <text evidence="2">The sequence shown here is derived from an EMBL/GenBank/DDBJ whole genome shotgun (WGS) entry which is preliminary data.</text>
</comment>
<dbReference type="InterPro" id="IPR041413">
    <property type="entry name" value="MLTR_LBD"/>
</dbReference>
<dbReference type="AlphaFoldDB" id="A0A495IK25"/>
<dbReference type="SUPFAM" id="SSF47413">
    <property type="entry name" value="lambda repressor-like DNA-binding domains"/>
    <property type="match status" value="1"/>
</dbReference>
<evidence type="ECO:0000259" key="1">
    <source>
        <dbReference type="PROSITE" id="PS50943"/>
    </source>
</evidence>
<dbReference type="Gene3D" id="3.30.450.180">
    <property type="match status" value="1"/>
</dbReference>
<organism evidence="2 3">
    <name type="scientific">Frondihabitans australicus</name>
    <dbReference type="NCBI Taxonomy" id="386892"/>
    <lineage>
        <taxon>Bacteria</taxon>
        <taxon>Bacillati</taxon>
        <taxon>Actinomycetota</taxon>
        <taxon>Actinomycetes</taxon>
        <taxon>Micrococcales</taxon>
        <taxon>Microbacteriaceae</taxon>
        <taxon>Frondihabitans</taxon>
    </lineage>
</organism>
<dbReference type="EMBL" id="RBKS01000001">
    <property type="protein sequence ID" value="RKR76317.1"/>
    <property type="molecule type" value="Genomic_DNA"/>
</dbReference>
<dbReference type="GO" id="GO:0003677">
    <property type="term" value="F:DNA binding"/>
    <property type="evidence" value="ECO:0007669"/>
    <property type="project" value="InterPro"/>
</dbReference>